<comment type="caution">
    <text evidence="2">The sequence shown here is derived from an EMBL/GenBank/DDBJ whole genome shotgun (WGS) entry which is preliminary data.</text>
</comment>
<dbReference type="EMBL" id="JAVXUO010001444">
    <property type="protein sequence ID" value="KAK2982279.1"/>
    <property type="molecule type" value="Genomic_DNA"/>
</dbReference>
<dbReference type="InterPro" id="IPR011043">
    <property type="entry name" value="Gal_Oxase/kelch_b-propeller"/>
</dbReference>
<evidence type="ECO:0000259" key="1">
    <source>
        <dbReference type="SMART" id="SM00256"/>
    </source>
</evidence>
<reference evidence="2" key="1">
    <citation type="submission" date="2022-12" db="EMBL/GenBank/DDBJ databases">
        <title>Draft genome assemblies for two species of Escallonia (Escalloniales).</title>
        <authorList>
            <person name="Chanderbali A."/>
            <person name="Dervinis C."/>
            <person name="Anghel I."/>
            <person name="Soltis D."/>
            <person name="Soltis P."/>
            <person name="Zapata F."/>
        </authorList>
    </citation>
    <scope>NUCLEOTIDE SEQUENCE</scope>
    <source>
        <strain evidence="2">UCBG92.1500</strain>
        <tissue evidence="2">Leaf</tissue>
    </source>
</reference>
<dbReference type="PANTHER" id="PTHR31111:SF138">
    <property type="entry name" value="F-BOX ASSOCIATED DOMAIN-CONTAINING PROTEIN"/>
    <property type="match status" value="1"/>
</dbReference>
<dbReference type="PANTHER" id="PTHR31111">
    <property type="entry name" value="BNAA05G37150D PROTEIN-RELATED"/>
    <property type="match status" value="1"/>
</dbReference>
<gene>
    <name evidence="2" type="ORF">RJ640_020831</name>
</gene>
<dbReference type="SMART" id="SM00256">
    <property type="entry name" value="FBOX"/>
    <property type="match status" value="1"/>
</dbReference>
<dbReference type="Pfam" id="PF00646">
    <property type="entry name" value="F-box"/>
    <property type="match status" value="1"/>
</dbReference>
<dbReference type="AlphaFoldDB" id="A0AA88R3Y4"/>
<dbReference type="SUPFAM" id="SSF81383">
    <property type="entry name" value="F-box domain"/>
    <property type="match status" value="1"/>
</dbReference>
<dbReference type="InterPro" id="IPR036047">
    <property type="entry name" value="F-box-like_dom_sf"/>
</dbReference>
<dbReference type="Pfam" id="PF08268">
    <property type="entry name" value="FBA_3"/>
    <property type="match status" value="1"/>
</dbReference>
<name>A0AA88R3Y4_9ASTE</name>
<dbReference type="InterPro" id="IPR013187">
    <property type="entry name" value="F-box-assoc_dom_typ3"/>
</dbReference>
<evidence type="ECO:0000313" key="3">
    <source>
        <dbReference type="Proteomes" id="UP001187471"/>
    </source>
</evidence>
<dbReference type="NCBIfam" id="TIGR01640">
    <property type="entry name" value="F_box_assoc_1"/>
    <property type="match status" value="1"/>
</dbReference>
<keyword evidence="3" id="KW-1185">Reference proteome</keyword>
<protein>
    <recommendedName>
        <fullName evidence="1">F-box domain-containing protein</fullName>
    </recommendedName>
</protein>
<dbReference type="InterPro" id="IPR017451">
    <property type="entry name" value="F-box-assoc_interact_dom"/>
</dbReference>
<proteinExistence type="predicted"/>
<dbReference type="InterPro" id="IPR001810">
    <property type="entry name" value="F-box_dom"/>
</dbReference>
<dbReference type="Proteomes" id="UP001187471">
    <property type="component" value="Unassembled WGS sequence"/>
</dbReference>
<evidence type="ECO:0000313" key="2">
    <source>
        <dbReference type="EMBL" id="KAK2982279.1"/>
    </source>
</evidence>
<sequence length="367" mass="42073">MGGAKEVPHDLVYQTLTWLPAKSLMRFKCVSKLWCSTISRDPLFAKAHHARSRSRSRNCFLVAIPVFDLHSLCFFRSTLSDKTPLPLGRFCFPTCQDATEVVNGIVCFHGMNGLFVFNLSTREILKLPSASHRCSLWLYDHNYDFGFDPINKEYRLTWSYSPEHTDHKILTLCSTGSTWRKNCDPWHPLSDISDGLWSSQSVCVNGTLYWTKGSRYLIALDLKNEKFRVTAQPPEALGLEGNLAQVGGRLLLAGLHRCGKLLMWTLDDEHHLWSTKSQIDPPKYSFWPSIKWPMCHIFPVGSLPSGEIFFVIDDISEAHEEVLVYGMNTNRKWEWIELDSEILLKTNPNRRIRVSCHDENIAPLTDL</sequence>
<organism evidence="2 3">
    <name type="scientific">Escallonia rubra</name>
    <dbReference type="NCBI Taxonomy" id="112253"/>
    <lineage>
        <taxon>Eukaryota</taxon>
        <taxon>Viridiplantae</taxon>
        <taxon>Streptophyta</taxon>
        <taxon>Embryophyta</taxon>
        <taxon>Tracheophyta</taxon>
        <taxon>Spermatophyta</taxon>
        <taxon>Magnoliopsida</taxon>
        <taxon>eudicotyledons</taxon>
        <taxon>Gunneridae</taxon>
        <taxon>Pentapetalae</taxon>
        <taxon>asterids</taxon>
        <taxon>campanulids</taxon>
        <taxon>Escalloniales</taxon>
        <taxon>Escalloniaceae</taxon>
        <taxon>Escallonia</taxon>
    </lineage>
</organism>
<feature type="domain" description="F-box" evidence="1">
    <location>
        <begin position="7"/>
        <end position="47"/>
    </location>
</feature>
<accession>A0AA88R3Y4</accession>
<dbReference type="SUPFAM" id="SSF50965">
    <property type="entry name" value="Galactose oxidase, central domain"/>
    <property type="match status" value="1"/>
</dbReference>